<dbReference type="InterPro" id="IPR003140">
    <property type="entry name" value="PLipase/COase/thioEstase"/>
</dbReference>
<organism evidence="5 6">
    <name type="scientific">Xylanibacter ruminicola</name>
    <name type="common">Prevotella ruminicola</name>
    <dbReference type="NCBI Taxonomy" id="839"/>
    <lineage>
        <taxon>Bacteria</taxon>
        <taxon>Pseudomonadati</taxon>
        <taxon>Bacteroidota</taxon>
        <taxon>Bacteroidia</taxon>
        <taxon>Bacteroidales</taxon>
        <taxon>Prevotellaceae</taxon>
        <taxon>Xylanibacter</taxon>
    </lineage>
</organism>
<sequence>MRKQIMALVLLAAGWGLTAQAQESLRVDNYVRQYKTYVPKELGSKRPLLISCHGMNQDAAYQMNMLDIASVADTAKFVTVFPEGIAKSWDISGDRDIRFVLELIKEMQKKYDIDSTRVYLSGFSMGGMFTYHAMNKIADRIAAFAPISGYPMNGATALESVRPIPIIHTHGTSDDVVPYSNVKKNLEVWITHNGCKQPDKVTRNYRGTGHITHHLWSEGNDGVEVVLLEMARKGHWISNDVVKTGDEIWRFCSRYSLPNSSNPTAGIRTPSTTTKPKHYGAIYTLDGRNLGTAPSALPKGIYIIGGRKVIR</sequence>
<proteinExistence type="predicted"/>
<dbReference type="OrthoDB" id="9764953at2"/>
<dbReference type="InterPro" id="IPR029058">
    <property type="entry name" value="AB_hydrolase_fold"/>
</dbReference>
<evidence type="ECO:0000256" key="3">
    <source>
        <dbReference type="SAM" id="SignalP"/>
    </source>
</evidence>
<accession>A0A1M7MT55</accession>
<dbReference type="InterPro" id="IPR050955">
    <property type="entry name" value="Plant_Biomass_Hydrol_Est"/>
</dbReference>
<feature type="domain" description="Phospholipase/carboxylesterase/thioesterase" evidence="4">
    <location>
        <begin position="99"/>
        <end position="210"/>
    </location>
</feature>
<evidence type="ECO:0000259" key="4">
    <source>
        <dbReference type="Pfam" id="PF02230"/>
    </source>
</evidence>
<dbReference type="Gene3D" id="3.40.50.1820">
    <property type="entry name" value="alpha/beta hydrolase"/>
    <property type="match status" value="1"/>
</dbReference>
<dbReference type="Proteomes" id="UP000184280">
    <property type="component" value="Unassembled WGS sequence"/>
</dbReference>
<dbReference type="PANTHER" id="PTHR43037">
    <property type="entry name" value="UNNAMED PRODUCT-RELATED"/>
    <property type="match status" value="1"/>
</dbReference>
<feature type="signal peptide" evidence="3">
    <location>
        <begin position="1"/>
        <end position="21"/>
    </location>
</feature>
<dbReference type="Pfam" id="PF02230">
    <property type="entry name" value="Abhydrolase_2"/>
    <property type="match status" value="1"/>
</dbReference>
<name>A0A1M7MT55_XYLRU</name>
<evidence type="ECO:0000256" key="2">
    <source>
        <dbReference type="ARBA" id="ARBA00022801"/>
    </source>
</evidence>
<evidence type="ECO:0000256" key="1">
    <source>
        <dbReference type="ARBA" id="ARBA00022729"/>
    </source>
</evidence>
<gene>
    <name evidence="5" type="ORF">SAMN04488494_2974</name>
</gene>
<dbReference type="GO" id="GO:0016787">
    <property type="term" value="F:hydrolase activity"/>
    <property type="evidence" value="ECO:0007669"/>
    <property type="project" value="UniProtKB-KW"/>
</dbReference>
<dbReference type="RefSeq" id="WP_073047311.1">
    <property type="nucleotide sequence ID" value="NZ_FRCJ01000008.1"/>
</dbReference>
<dbReference type="SUPFAM" id="SSF53474">
    <property type="entry name" value="alpha/beta-Hydrolases"/>
    <property type="match status" value="1"/>
</dbReference>
<reference evidence="5 6" key="1">
    <citation type="submission" date="2016-11" db="EMBL/GenBank/DDBJ databases">
        <authorList>
            <person name="Jaros S."/>
            <person name="Januszkiewicz K."/>
            <person name="Wedrychowicz H."/>
        </authorList>
    </citation>
    <scope>NUCLEOTIDE SEQUENCE [LARGE SCALE GENOMIC DNA]</scope>
    <source>
        <strain evidence="5 6">BPI-34</strain>
    </source>
</reference>
<feature type="chain" id="PRO_5012048475" evidence="3">
    <location>
        <begin position="22"/>
        <end position="311"/>
    </location>
</feature>
<evidence type="ECO:0000313" key="5">
    <source>
        <dbReference type="EMBL" id="SHM94185.1"/>
    </source>
</evidence>
<dbReference type="EMBL" id="FRCJ01000008">
    <property type="protein sequence ID" value="SHM94185.1"/>
    <property type="molecule type" value="Genomic_DNA"/>
</dbReference>
<evidence type="ECO:0000313" key="6">
    <source>
        <dbReference type="Proteomes" id="UP000184280"/>
    </source>
</evidence>
<protein>
    <submittedName>
        <fullName evidence="5">Poly(3-hydroxybutyrate) depolymerase</fullName>
    </submittedName>
</protein>
<keyword evidence="2" id="KW-0378">Hydrolase</keyword>
<dbReference type="PANTHER" id="PTHR43037:SF5">
    <property type="entry name" value="FERULOYL ESTERASE"/>
    <property type="match status" value="1"/>
</dbReference>
<keyword evidence="1 3" id="KW-0732">Signal</keyword>
<dbReference type="AlphaFoldDB" id="A0A1M7MT55"/>